<dbReference type="PRINTS" id="PR00445">
    <property type="entry name" value="HUPFHYPC"/>
</dbReference>
<organism evidence="2 3">
    <name type="scientific">Thermoproteota archaeon</name>
    <dbReference type="NCBI Taxonomy" id="2056631"/>
    <lineage>
        <taxon>Archaea</taxon>
        <taxon>Thermoproteota</taxon>
    </lineage>
</organism>
<gene>
    <name evidence="2" type="ORF">DRJ21_00880</name>
</gene>
<dbReference type="GO" id="GO:0051604">
    <property type="term" value="P:protein maturation"/>
    <property type="evidence" value="ECO:0007669"/>
    <property type="project" value="TreeGrafter"/>
</dbReference>
<dbReference type="GO" id="GO:1902670">
    <property type="term" value="F:carbon dioxide binding"/>
    <property type="evidence" value="ECO:0007669"/>
    <property type="project" value="TreeGrafter"/>
</dbReference>
<protein>
    <submittedName>
        <fullName evidence="2">HypC/HybG/HupF family hydrogenase formation chaperone</fullName>
    </submittedName>
</protein>
<evidence type="ECO:0000256" key="1">
    <source>
        <dbReference type="ARBA" id="ARBA00006018"/>
    </source>
</evidence>
<comment type="similarity">
    <text evidence="1">Belongs to the HupF/HypC family.</text>
</comment>
<name>A0A497EV13_9CREN</name>
<dbReference type="EMBL" id="QMQY01000024">
    <property type="protein sequence ID" value="RLE51077.1"/>
    <property type="molecule type" value="Genomic_DNA"/>
</dbReference>
<dbReference type="AlphaFoldDB" id="A0A497EV13"/>
<reference evidence="2 3" key="1">
    <citation type="submission" date="2018-06" db="EMBL/GenBank/DDBJ databases">
        <title>Extensive metabolic versatility and redundancy in microbially diverse, dynamic hydrothermal sediments.</title>
        <authorList>
            <person name="Dombrowski N."/>
            <person name="Teske A."/>
            <person name="Baker B.J."/>
        </authorList>
    </citation>
    <scope>NUCLEOTIDE SEQUENCE [LARGE SCALE GENOMIC DNA]</scope>
    <source>
        <strain evidence="2">B30_G17</strain>
    </source>
</reference>
<dbReference type="PANTHER" id="PTHR35177:SF2">
    <property type="entry name" value="HYDROGENASE MATURATION FACTOR HYBG"/>
    <property type="match status" value="1"/>
</dbReference>
<dbReference type="InterPro" id="IPR019812">
    <property type="entry name" value="Hydgase_assmbl_chp_CS"/>
</dbReference>
<dbReference type="PROSITE" id="PS01097">
    <property type="entry name" value="HUPF_HYPC"/>
    <property type="match status" value="1"/>
</dbReference>
<dbReference type="PANTHER" id="PTHR35177">
    <property type="entry name" value="HYDROGENASE MATURATION FACTOR HYBG"/>
    <property type="match status" value="1"/>
</dbReference>
<dbReference type="Gene3D" id="2.30.30.140">
    <property type="match status" value="1"/>
</dbReference>
<dbReference type="Proteomes" id="UP000281962">
    <property type="component" value="Unassembled WGS sequence"/>
</dbReference>
<dbReference type="FunFam" id="2.30.30.140:FF:000022">
    <property type="entry name" value="Hydrogenase assembly chaperone HybG"/>
    <property type="match status" value="1"/>
</dbReference>
<sequence>MCLAVPAKIISINGDVAKVDFGGVKRDIIISLIEEELKPGDYVMVHAGFAIQKIDEKTALSILELWNEILREEAS</sequence>
<dbReference type="InterPro" id="IPR001109">
    <property type="entry name" value="Hydrogenase_HupF/HypC"/>
</dbReference>
<evidence type="ECO:0000313" key="2">
    <source>
        <dbReference type="EMBL" id="RLE51077.1"/>
    </source>
</evidence>
<accession>A0A497EV13</accession>
<dbReference type="Pfam" id="PF01455">
    <property type="entry name" value="HupF_HypC"/>
    <property type="match status" value="1"/>
</dbReference>
<evidence type="ECO:0000313" key="3">
    <source>
        <dbReference type="Proteomes" id="UP000281962"/>
    </source>
</evidence>
<proteinExistence type="inferred from homology"/>
<dbReference type="SUPFAM" id="SSF159127">
    <property type="entry name" value="HupF/HypC-like"/>
    <property type="match status" value="1"/>
</dbReference>
<dbReference type="GO" id="GO:0005506">
    <property type="term" value="F:iron ion binding"/>
    <property type="evidence" value="ECO:0007669"/>
    <property type="project" value="TreeGrafter"/>
</dbReference>
<comment type="caution">
    <text evidence="2">The sequence shown here is derived from an EMBL/GenBank/DDBJ whole genome shotgun (WGS) entry which is preliminary data.</text>
</comment>
<dbReference type="NCBIfam" id="TIGR00074">
    <property type="entry name" value="hypC_hupF"/>
    <property type="match status" value="1"/>
</dbReference>